<proteinExistence type="predicted"/>
<dbReference type="NCBIfam" id="NF006098">
    <property type="entry name" value="PRK08250.1"/>
    <property type="match status" value="1"/>
</dbReference>
<dbReference type="Proteomes" id="UP000432350">
    <property type="component" value="Unassembled WGS sequence"/>
</dbReference>
<accession>A0A653YBX8</accession>
<dbReference type="PANTHER" id="PTHR42695">
    <property type="entry name" value="GLUTAMINE AMIDOTRANSFERASE YLR126C-RELATED"/>
    <property type="match status" value="1"/>
</dbReference>
<dbReference type="FunFam" id="3.40.50.880:FF:000033">
    <property type="entry name" value="Glutamine amidotransferase class-I"/>
    <property type="match status" value="1"/>
</dbReference>
<dbReference type="CDD" id="cd01741">
    <property type="entry name" value="GATase1_1"/>
    <property type="match status" value="1"/>
</dbReference>
<dbReference type="PROSITE" id="PS51273">
    <property type="entry name" value="GATASE_TYPE_1"/>
    <property type="match status" value="1"/>
</dbReference>
<dbReference type="Gene3D" id="3.40.50.880">
    <property type="match status" value="1"/>
</dbReference>
<name>A0A653YBX8_SPHMU</name>
<dbReference type="InterPro" id="IPR044992">
    <property type="entry name" value="ChyE-like"/>
</dbReference>
<dbReference type="RefSeq" id="WP_070566976.1">
    <property type="nucleotide sequence ID" value="NZ_DAIQJZ010000005.1"/>
</dbReference>
<dbReference type="InterPro" id="IPR017926">
    <property type="entry name" value="GATASE"/>
</dbReference>
<dbReference type="Pfam" id="PF00117">
    <property type="entry name" value="GATase"/>
    <property type="match status" value="1"/>
</dbReference>
<evidence type="ECO:0000313" key="3">
    <source>
        <dbReference type="Proteomes" id="UP000432350"/>
    </source>
</evidence>
<sequence>MRIHFIQHEVFEAPGAYLAWAEKQQHEVTFSQVYQQDLLPDEIDSVDVLIIMGGPQSPDSSPSEYPYFDAKAEIAFIRRCIDAGKAVVGICLGAQLIGEALLAKYEHSPQKEIGVFPITLTAAGINDSKIAHFGSPLSVGHWHNDMPGLTPESEILASSAGCPRQIVRYTNLVYGFQCHMELTTEVVRLLIASEEDLLLQSQLHQFVQLPDVIQAYDYNEMNNKLHTFLDLLECAYRRSLVNKCA</sequence>
<dbReference type="SUPFAM" id="SSF52317">
    <property type="entry name" value="Class I glutamine amidotransferase-like"/>
    <property type="match status" value="1"/>
</dbReference>
<evidence type="ECO:0000313" key="2">
    <source>
        <dbReference type="EMBL" id="VXC39957.1"/>
    </source>
</evidence>
<dbReference type="InterPro" id="IPR029062">
    <property type="entry name" value="Class_I_gatase-like"/>
</dbReference>
<dbReference type="EMBL" id="CABWMV010000003">
    <property type="protein sequence ID" value="VXC39957.1"/>
    <property type="molecule type" value="Genomic_DNA"/>
</dbReference>
<feature type="domain" description="Glutamine amidotransferase" evidence="1">
    <location>
        <begin position="29"/>
        <end position="184"/>
    </location>
</feature>
<organism evidence="2 3">
    <name type="scientific">Sphingobacterium multivorum</name>
    <dbReference type="NCBI Taxonomy" id="28454"/>
    <lineage>
        <taxon>Bacteria</taxon>
        <taxon>Pseudomonadati</taxon>
        <taxon>Bacteroidota</taxon>
        <taxon>Sphingobacteriia</taxon>
        <taxon>Sphingobacteriales</taxon>
        <taxon>Sphingobacteriaceae</taxon>
        <taxon>Sphingobacterium</taxon>
    </lineage>
</organism>
<protein>
    <submittedName>
        <fullName evidence="2">Putative glutamine amidotransferase-like protein YfeJ</fullName>
    </submittedName>
</protein>
<evidence type="ECO:0000259" key="1">
    <source>
        <dbReference type="Pfam" id="PF00117"/>
    </source>
</evidence>
<dbReference type="AlphaFoldDB" id="A0A653YBX8"/>
<gene>
    <name evidence="2" type="primary">yfeJ</name>
    <name evidence="2" type="ORF">SPHINGO8BC_110122</name>
</gene>
<dbReference type="PANTHER" id="PTHR42695:SF5">
    <property type="entry name" value="GLUTAMINE AMIDOTRANSFERASE YLR126C-RELATED"/>
    <property type="match status" value="1"/>
</dbReference>
<keyword evidence="2" id="KW-0315">Glutamine amidotransferase</keyword>
<reference evidence="2 3" key="1">
    <citation type="submission" date="2019-10" db="EMBL/GenBank/DDBJ databases">
        <authorList>
            <person name="Karimi E."/>
        </authorList>
    </citation>
    <scope>NUCLEOTIDE SEQUENCE [LARGE SCALE GENOMIC DNA]</scope>
    <source>
        <strain evidence="2">Sphingobacterium sp. 8BC</strain>
    </source>
</reference>
<dbReference type="GO" id="GO:0005829">
    <property type="term" value="C:cytosol"/>
    <property type="evidence" value="ECO:0007669"/>
    <property type="project" value="TreeGrafter"/>
</dbReference>
<dbReference type="GO" id="GO:0016740">
    <property type="term" value="F:transferase activity"/>
    <property type="evidence" value="ECO:0007669"/>
    <property type="project" value="UniProtKB-KW"/>
</dbReference>
<keyword evidence="2" id="KW-0808">Transferase</keyword>